<feature type="compositionally biased region" description="Basic and acidic residues" evidence="1">
    <location>
        <begin position="230"/>
        <end position="280"/>
    </location>
</feature>
<proteinExistence type="predicted"/>
<dbReference type="VEuPathDB" id="FungiDB:CH63R_08283"/>
<protein>
    <submittedName>
        <fullName evidence="3">Glycosyl hydrolase family 18</fullName>
    </submittedName>
</protein>
<evidence type="ECO:0000313" key="3">
    <source>
        <dbReference type="EMBL" id="OBR09518.1"/>
    </source>
</evidence>
<evidence type="ECO:0000313" key="4">
    <source>
        <dbReference type="Proteomes" id="UP000092177"/>
    </source>
</evidence>
<dbReference type="AlphaFoldDB" id="A0A1B7YCE0"/>
<keyword evidence="4" id="KW-1185">Reference proteome</keyword>
<keyword evidence="3" id="KW-0378">Hydrolase</keyword>
<feature type="compositionally biased region" description="Low complexity" evidence="1">
    <location>
        <begin position="281"/>
        <end position="298"/>
    </location>
</feature>
<accession>A0A1B7YCE0</accession>
<dbReference type="KEGG" id="chig:CH63R_08283"/>
<feature type="signal peptide" evidence="2">
    <location>
        <begin position="1"/>
        <end position="20"/>
    </location>
</feature>
<feature type="region of interest" description="Disordered" evidence="1">
    <location>
        <begin position="214"/>
        <end position="312"/>
    </location>
</feature>
<dbReference type="GO" id="GO:0016787">
    <property type="term" value="F:hydrolase activity"/>
    <property type="evidence" value="ECO:0007669"/>
    <property type="project" value="UniProtKB-KW"/>
</dbReference>
<evidence type="ECO:0000256" key="2">
    <source>
        <dbReference type="SAM" id="SignalP"/>
    </source>
</evidence>
<evidence type="ECO:0000256" key="1">
    <source>
        <dbReference type="SAM" id="MobiDB-lite"/>
    </source>
</evidence>
<dbReference type="RefSeq" id="XP_018158035.1">
    <property type="nucleotide sequence ID" value="XM_018303257.1"/>
</dbReference>
<dbReference type="OrthoDB" id="4817520at2759"/>
<keyword evidence="2" id="KW-0732">Signal</keyword>
<organism evidence="3 4">
    <name type="scientific">Colletotrichum higginsianum (strain IMI 349063)</name>
    <name type="common">Crucifer anthracnose fungus</name>
    <dbReference type="NCBI Taxonomy" id="759273"/>
    <lineage>
        <taxon>Eukaryota</taxon>
        <taxon>Fungi</taxon>
        <taxon>Dikarya</taxon>
        <taxon>Ascomycota</taxon>
        <taxon>Pezizomycotina</taxon>
        <taxon>Sordariomycetes</taxon>
        <taxon>Hypocreomycetidae</taxon>
        <taxon>Glomerellales</taxon>
        <taxon>Glomerellaceae</taxon>
        <taxon>Colletotrichum</taxon>
        <taxon>Colletotrichum destructivum species complex</taxon>
    </lineage>
</organism>
<dbReference type="GeneID" id="28867364"/>
<dbReference type="Proteomes" id="UP000092177">
    <property type="component" value="Chromosome 5"/>
</dbReference>
<sequence>MRAFGYLSLLGSLLFAAVSSQQTSDLSRRDERLQQFYNHMAKDGTCLIYIDTFATNDGLTPCGIFCKANGQPEDKIGCHSEHIYDPEGSYPKDPDGWEWYPGKCICAEQIDPIAEAIAIPVIEALAKLDEIICGVFVQAIVESINIGFALVPGAGQAAASARAATKAAVEGAKSFAENSMNPTDFFDGWVKKSCGMDKIELDYDNTFDSLVNAPDSVGTSKGCKRKKKGDCRTLDAKPDPPTTTKKDDAPETTKREEAPETTKKDDSPKSTKKDEVRTTTRTEAGLTTTATRSSTSSANPRGTPVNCQSCRSSKAKKAAREARWGSMFVPRASGDSCLLDSSKHDGSCTASGLQARDSLLSERKQPEPPHLVVNGRPFWIKYGKHKSCSEAIEQGTIDRFYYFEGDAKCGGDLKYGTKKDVGDLEFENDHVYEKQTLALFLEWLGDGDMTPIGGGSTKPQASWVAEVLLDEDGPRVFKMQHSNNRPLGIPVGGAPLDDVLAYGIARSDTLRERNGAGMPVEKTTKNFALVAAKVNQHKGTFFGQNRPNYLTDTHPKAANKNRNWIRNHAGVFHYLKYTHSPPSKKENVWNKWMRVSNWVDLVLSEFDQSYVWGYHPDEPHDAADGPSSLRSFYAHWIDMYLAGIEKNAQDWAVGAKSQFELSYGNDNEAAAKQWMAKAFDTNGFATAARMTFPRPGSGPSVYGAYGNPVMTLDSTGEEVVLAPPAPL</sequence>
<feature type="chain" id="PRO_5008601525" evidence="2">
    <location>
        <begin position="21"/>
        <end position="727"/>
    </location>
</feature>
<gene>
    <name evidence="3" type="ORF">CH63R_08283</name>
</gene>
<comment type="caution">
    <text evidence="3">The sequence shown here is derived from an EMBL/GenBank/DDBJ whole genome shotgun (WGS) entry which is preliminary data.</text>
</comment>
<dbReference type="EMBL" id="LTAN01000005">
    <property type="protein sequence ID" value="OBR09518.1"/>
    <property type="molecule type" value="Genomic_DNA"/>
</dbReference>
<name>A0A1B7YCE0_COLHI</name>
<reference evidence="4" key="1">
    <citation type="journal article" date="2017" name="BMC Genomics">
        <title>Gapless genome assembly of Colletotrichum higginsianum reveals chromosome structure and association of transposable elements with secondary metabolite gene clusters.</title>
        <authorList>
            <person name="Dallery J.-F."/>
            <person name="Lapalu N."/>
            <person name="Zampounis A."/>
            <person name="Pigne S."/>
            <person name="Luyten I."/>
            <person name="Amselem J."/>
            <person name="Wittenberg A.H.J."/>
            <person name="Zhou S."/>
            <person name="de Queiroz M.V."/>
            <person name="Robin G.P."/>
            <person name="Auger A."/>
            <person name="Hainaut M."/>
            <person name="Henrissat B."/>
            <person name="Kim K.-T."/>
            <person name="Lee Y.-H."/>
            <person name="Lespinet O."/>
            <person name="Schwartz D.C."/>
            <person name="Thon M.R."/>
            <person name="O'Connell R.J."/>
        </authorList>
    </citation>
    <scope>NUCLEOTIDE SEQUENCE [LARGE SCALE GENOMIC DNA]</scope>
    <source>
        <strain evidence="4">IMI 349063</strain>
    </source>
</reference>